<dbReference type="AlphaFoldDB" id="A0A0K0DH83"/>
<reference evidence="1" key="1">
    <citation type="submission" date="2012-09" db="EMBL/GenBank/DDBJ databases">
        <authorList>
            <person name="Martin A.A."/>
        </authorList>
    </citation>
    <scope>NUCLEOTIDE SEQUENCE</scope>
</reference>
<proteinExistence type="predicted"/>
<evidence type="ECO:0000313" key="1">
    <source>
        <dbReference type="Proteomes" id="UP000035642"/>
    </source>
</evidence>
<protein>
    <submittedName>
        <fullName evidence="2">SCP domain-containing protein</fullName>
    </submittedName>
</protein>
<keyword evidence="1" id="KW-1185">Reference proteome</keyword>
<accession>A0A0K0DH83</accession>
<dbReference type="Proteomes" id="UP000035642">
    <property type="component" value="Unassembled WGS sequence"/>
</dbReference>
<sequence>MSDWGCQFFEWVNHDCHGQIRVDENCDAADSSTAACTEAELFSGATDDVKRTMFCCLSGSYDVVLYPSCVRVQVFC</sequence>
<name>A0A0K0DH83_ANGCA</name>
<organism evidence="1 2">
    <name type="scientific">Angiostrongylus cantonensis</name>
    <name type="common">Rat lungworm</name>
    <dbReference type="NCBI Taxonomy" id="6313"/>
    <lineage>
        <taxon>Eukaryota</taxon>
        <taxon>Metazoa</taxon>
        <taxon>Ecdysozoa</taxon>
        <taxon>Nematoda</taxon>
        <taxon>Chromadorea</taxon>
        <taxon>Rhabditida</taxon>
        <taxon>Rhabditina</taxon>
        <taxon>Rhabditomorpha</taxon>
        <taxon>Strongyloidea</taxon>
        <taxon>Metastrongylidae</taxon>
        <taxon>Angiostrongylus</taxon>
    </lineage>
</organism>
<reference evidence="2" key="2">
    <citation type="submission" date="2017-02" db="UniProtKB">
        <authorList>
            <consortium name="WormBaseParasite"/>
        </authorList>
    </citation>
    <scope>IDENTIFICATION</scope>
</reference>
<dbReference type="WBParaSite" id="ACAC_0001052001-mRNA-1">
    <property type="protein sequence ID" value="ACAC_0001052001-mRNA-1"/>
    <property type="gene ID" value="ACAC_0001052001"/>
</dbReference>
<evidence type="ECO:0000313" key="2">
    <source>
        <dbReference type="WBParaSite" id="ACAC_0001052001-mRNA-1"/>
    </source>
</evidence>